<name>A0A146G9Q0_TERSA</name>
<dbReference type="SMART" id="SM00710">
    <property type="entry name" value="PbH1"/>
    <property type="match status" value="6"/>
</dbReference>
<keyword evidence="2" id="KW-1185">Reference proteome</keyword>
<comment type="caution">
    <text evidence="1">The sequence shown here is derived from an EMBL/GenBank/DDBJ whole genome shotgun (WGS) entry which is preliminary data.</text>
</comment>
<proteinExistence type="predicted"/>
<dbReference type="SUPFAM" id="SSF51126">
    <property type="entry name" value="Pectin lyase-like"/>
    <property type="match status" value="1"/>
</dbReference>
<dbReference type="InParanoid" id="A0A146G9Q0"/>
<dbReference type="STRING" id="690879.TSACC_22814"/>
<organism evidence="1 2">
    <name type="scientific">Terrimicrobium sacchariphilum</name>
    <dbReference type="NCBI Taxonomy" id="690879"/>
    <lineage>
        <taxon>Bacteria</taxon>
        <taxon>Pseudomonadati</taxon>
        <taxon>Verrucomicrobiota</taxon>
        <taxon>Terrimicrobiia</taxon>
        <taxon>Terrimicrobiales</taxon>
        <taxon>Terrimicrobiaceae</taxon>
        <taxon>Terrimicrobium</taxon>
    </lineage>
</organism>
<gene>
    <name evidence="1" type="ORF">TSACC_22814</name>
</gene>
<dbReference type="Gene3D" id="2.160.20.10">
    <property type="entry name" value="Single-stranded right-handed beta-helix, Pectin lyase-like"/>
    <property type="match status" value="2"/>
</dbReference>
<protein>
    <submittedName>
        <fullName evidence="1">Right handed beta helix region</fullName>
    </submittedName>
</protein>
<dbReference type="OrthoDB" id="175424at2"/>
<evidence type="ECO:0000313" key="2">
    <source>
        <dbReference type="Proteomes" id="UP000076023"/>
    </source>
</evidence>
<sequence>MIRPALILVALACAFRPESLRAAAPDALDLQAAVAGLQPGAVLELPPGVHRLPATGWRLAGLRGVIIDGHGATLIAGSREATSLQIDGCDGLTIRNLRIDYDPLPFTQGDVASVDAQTGTITVRLHAGYPGSEAAASTGGFFTDARLQLFDRDTPTLKPGAPDYGVASLEPAGERTVRVAFPKWQTGLDLIAVGDRVTLSSRAAEGVSIRNSREVTLEDVTIFAAPNVAIVARSCETGGTFRRVRVIPGPPPEGATQPRLISACADGLNIANTRQGPVIEQCEFAYQADDAINLHGAMIPVLKWIDDRSFLSVLPWRNNRLEVITRTGDTIRFLDPPSYEVVGAANIVKIEKTPEPVEPWLERVGKTWEMLKVNPESVTFYRVTLNQRATGVQAGGFCEIPATSASGFIIRDTYCHDHRGRGFRLMASDGLVLNNRFERIKGCAISLGAEFSYWREAGWSRNLVVSDNQIRDVGQGMNIRMPDSYTIGAISIMARTDAGAAPAFPGNENIVLEGNLIDGCSVAGISISNAHNVRVNRNTIRNVNQDASGEAGRARGLSTTQPISIIRAEATLSDNLVP</sequence>
<dbReference type="RefSeq" id="WP_153811453.1">
    <property type="nucleotide sequence ID" value="NZ_BDCO01000002.1"/>
</dbReference>
<dbReference type="EMBL" id="BDCO01000002">
    <property type="protein sequence ID" value="GAT34389.1"/>
    <property type="molecule type" value="Genomic_DNA"/>
</dbReference>
<dbReference type="Proteomes" id="UP000076023">
    <property type="component" value="Unassembled WGS sequence"/>
</dbReference>
<dbReference type="InterPro" id="IPR006626">
    <property type="entry name" value="PbH1"/>
</dbReference>
<dbReference type="InterPro" id="IPR012334">
    <property type="entry name" value="Pectin_lyas_fold"/>
</dbReference>
<dbReference type="AlphaFoldDB" id="A0A146G9Q0"/>
<accession>A0A146G9Q0</accession>
<reference evidence="2" key="1">
    <citation type="journal article" date="2017" name="Genome Announc.">
        <title>Draft Genome Sequence of Terrimicrobium sacchariphilum NM-5T, a Facultative Anaerobic Soil Bacterium of the Class Spartobacteria.</title>
        <authorList>
            <person name="Qiu Y.L."/>
            <person name="Tourlousse D.M."/>
            <person name="Matsuura N."/>
            <person name="Ohashi A."/>
            <person name="Sekiguchi Y."/>
        </authorList>
    </citation>
    <scope>NUCLEOTIDE SEQUENCE [LARGE SCALE GENOMIC DNA]</scope>
    <source>
        <strain evidence="2">NM-5</strain>
    </source>
</reference>
<dbReference type="InterPro" id="IPR011050">
    <property type="entry name" value="Pectin_lyase_fold/virulence"/>
</dbReference>
<evidence type="ECO:0000313" key="1">
    <source>
        <dbReference type="EMBL" id="GAT34389.1"/>
    </source>
</evidence>